<dbReference type="PROSITE" id="PS50195">
    <property type="entry name" value="PX"/>
    <property type="match status" value="1"/>
</dbReference>
<dbReference type="GO" id="GO:0035091">
    <property type="term" value="F:phosphatidylinositol binding"/>
    <property type="evidence" value="ECO:0007669"/>
    <property type="project" value="InterPro"/>
</dbReference>
<feature type="region of interest" description="Disordered" evidence="2">
    <location>
        <begin position="555"/>
        <end position="574"/>
    </location>
</feature>
<feature type="domain" description="PX" evidence="3">
    <location>
        <begin position="116"/>
        <end position="233"/>
    </location>
</feature>
<dbReference type="EnsemblProtists" id="PYU1_T000217">
    <property type="protein sequence ID" value="PYU1_T000217"/>
    <property type="gene ID" value="PYU1_G000217"/>
</dbReference>
<evidence type="ECO:0000313" key="4">
    <source>
        <dbReference type="EnsemblProtists" id="PYU1_T000217"/>
    </source>
</evidence>
<dbReference type="OMA" id="WSLHRFI"/>
<dbReference type="Proteomes" id="UP000019132">
    <property type="component" value="Unassembled WGS sequence"/>
</dbReference>
<evidence type="ECO:0000256" key="2">
    <source>
        <dbReference type="SAM" id="MobiDB-lite"/>
    </source>
</evidence>
<evidence type="ECO:0000313" key="5">
    <source>
        <dbReference type="Proteomes" id="UP000019132"/>
    </source>
</evidence>
<dbReference type="Gene3D" id="1.20.1270.60">
    <property type="entry name" value="Arfaptin homology (AH) domain/BAR domain"/>
    <property type="match status" value="1"/>
</dbReference>
<dbReference type="GO" id="GO:0005768">
    <property type="term" value="C:endosome"/>
    <property type="evidence" value="ECO:0007669"/>
    <property type="project" value="TreeGrafter"/>
</dbReference>
<dbReference type="SMART" id="SM00312">
    <property type="entry name" value="PX"/>
    <property type="match status" value="1"/>
</dbReference>
<reference evidence="4" key="3">
    <citation type="submission" date="2015-02" db="UniProtKB">
        <authorList>
            <consortium name="EnsemblProtists"/>
        </authorList>
    </citation>
    <scope>IDENTIFICATION</scope>
    <source>
        <strain evidence="4">DAOM BR144</strain>
    </source>
</reference>
<dbReference type="SUPFAM" id="SSF103657">
    <property type="entry name" value="BAR/IMD domain-like"/>
    <property type="match status" value="1"/>
</dbReference>
<feature type="compositionally biased region" description="Polar residues" evidence="2">
    <location>
        <begin position="564"/>
        <end position="574"/>
    </location>
</feature>
<dbReference type="EMBL" id="GL376636">
    <property type="status" value="NOT_ANNOTATED_CDS"/>
    <property type="molecule type" value="Genomic_DNA"/>
</dbReference>
<dbReference type="CDD" id="cd07596">
    <property type="entry name" value="BAR_SNX"/>
    <property type="match status" value="1"/>
</dbReference>
<dbReference type="VEuPathDB" id="FungiDB:PYU1_G000217"/>
<dbReference type="Pfam" id="PF09325">
    <property type="entry name" value="Vps5"/>
    <property type="match status" value="1"/>
</dbReference>
<reference evidence="5" key="2">
    <citation type="submission" date="2010-04" db="EMBL/GenBank/DDBJ databases">
        <authorList>
            <person name="Buell R."/>
            <person name="Hamilton J."/>
            <person name="Hostetler J."/>
        </authorList>
    </citation>
    <scope>NUCLEOTIDE SEQUENCE [LARGE SCALE GENOMIC DNA]</scope>
    <source>
        <strain evidence="5">DAOM:BR144</strain>
    </source>
</reference>
<dbReference type="PANTHER" id="PTHR10555">
    <property type="entry name" value="SORTING NEXIN"/>
    <property type="match status" value="1"/>
</dbReference>
<dbReference type="STRING" id="431595.K3W5H6"/>
<protein>
    <recommendedName>
        <fullName evidence="3">PX domain-containing protein</fullName>
    </recommendedName>
</protein>
<dbReference type="InParanoid" id="K3W5H6"/>
<feature type="coiled-coil region" evidence="1">
    <location>
        <begin position="424"/>
        <end position="451"/>
    </location>
</feature>
<evidence type="ECO:0000256" key="1">
    <source>
        <dbReference type="SAM" id="Coils"/>
    </source>
</evidence>
<keyword evidence="5" id="KW-1185">Reference proteome</keyword>
<dbReference type="InterPro" id="IPR015404">
    <property type="entry name" value="Vps5_C"/>
</dbReference>
<dbReference type="InterPro" id="IPR001683">
    <property type="entry name" value="PX_dom"/>
</dbReference>
<sequence>MESRNGKWVNVDYTNRVLDENYANAQQQHVDHVDRIVNDDAGYSAGGYPDDDDALFYDGNEHGYGYGASHDDDDDGRGHRNGVVVGVAHESYGSNLLGARQQLQQQSQQQQSEPESSIQITVSEPVKQGDGMNAYISYKISTDTNRPQFTKSSFSVIRRYSDFIWLHGNLYAMYPGVVVPPLPEKLLVGRFSPEFIESRRRALQLFLHRCCSHPELQHSAHLTTFLEASDDALQQFKADPKNSVAKGARGSIFQWIDDTVNTISTSLGAMNTYSNLEKTPADHEVDEMIAYIDGLEPIMTGLHKHAHGLTKRAREIADGLFEFGVSFTLLGKSEENRSLQEGLNHIGQCSDRLSILAAEHAEREALNFEEPIFDYIRLVGAVKAALYKRNEVRASYGNTVADLDAKSLVLNKLLKHGSSAGEKIQAAESDVMKAQQRVEDAKLEYDIVTERVMREVERFRREKLADFKRIILDYIQMQIEYSKKVEDEWNSVIPQLAQIQVETTSPSTSTSTTTNSLIQENYISSDGVANSMDLLSLSNEDHGAPQLSLYQQRLQPPRPVRHLQSGQGNPDVSI</sequence>
<dbReference type="Pfam" id="PF00787">
    <property type="entry name" value="PX"/>
    <property type="match status" value="1"/>
</dbReference>
<dbReference type="SUPFAM" id="SSF64268">
    <property type="entry name" value="PX domain"/>
    <property type="match status" value="1"/>
</dbReference>
<dbReference type="Gene3D" id="3.30.1520.10">
    <property type="entry name" value="Phox-like domain"/>
    <property type="match status" value="1"/>
</dbReference>
<evidence type="ECO:0000259" key="3">
    <source>
        <dbReference type="PROSITE" id="PS50195"/>
    </source>
</evidence>
<name>K3W5H6_GLOUD</name>
<accession>K3W5H6</accession>
<proteinExistence type="predicted"/>
<dbReference type="FunFam" id="1.20.1270.60:FF:000091">
    <property type="entry name" value="Sorting nexin 1"/>
    <property type="match status" value="1"/>
</dbReference>
<keyword evidence="1" id="KW-0175">Coiled coil</keyword>
<dbReference type="InterPro" id="IPR036871">
    <property type="entry name" value="PX_dom_sf"/>
</dbReference>
<dbReference type="InterPro" id="IPR027267">
    <property type="entry name" value="AH/BAR_dom_sf"/>
</dbReference>
<dbReference type="CDD" id="cd06859">
    <property type="entry name" value="PX_SNX1_2_like"/>
    <property type="match status" value="1"/>
</dbReference>
<reference evidence="5" key="1">
    <citation type="journal article" date="2010" name="Genome Biol.">
        <title>Genome sequence of the necrotrophic plant pathogen Pythium ultimum reveals original pathogenicity mechanisms and effector repertoire.</title>
        <authorList>
            <person name="Levesque C.A."/>
            <person name="Brouwer H."/>
            <person name="Cano L."/>
            <person name="Hamilton J.P."/>
            <person name="Holt C."/>
            <person name="Huitema E."/>
            <person name="Raffaele S."/>
            <person name="Robideau G.P."/>
            <person name="Thines M."/>
            <person name="Win J."/>
            <person name="Zerillo M.M."/>
            <person name="Beakes G.W."/>
            <person name="Boore J.L."/>
            <person name="Busam D."/>
            <person name="Dumas B."/>
            <person name="Ferriera S."/>
            <person name="Fuerstenberg S.I."/>
            <person name="Gachon C.M."/>
            <person name="Gaulin E."/>
            <person name="Govers F."/>
            <person name="Grenville-Briggs L."/>
            <person name="Horner N."/>
            <person name="Hostetler J."/>
            <person name="Jiang R.H."/>
            <person name="Johnson J."/>
            <person name="Krajaejun T."/>
            <person name="Lin H."/>
            <person name="Meijer H.J."/>
            <person name="Moore B."/>
            <person name="Morris P."/>
            <person name="Phuntmart V."/>
            <person name="Puiu D."/>
            <person name="Shetty J."/>
            <person name="Stajich J.E."/>
            <person name="Tripathy S."/>
            <person name="Wawra S."/>
            <person name="van West P."/>
            <person name="Whitty B.R."/>
            <person name="Coutinho P.M."/>
            <person name="Henrissat B."/>
            <person name="Martin F."/>
            <person name="Thomas P.D."/>
            <person name="Tyler B.M."/>
            <person name="De Vries R.P."/>
            <person name="Kamoun S."/>
            <person name="Yandell M."/>
            <person name="Tisserat N."/>
            <person name="Buell C.R."/>
        </authorList>
    </citation>
    <scope>NUCLEOTIDE SEQUENCE</scope>
    <source>
        <strain evidence="5">DAOM:BR144</strain>
    </source>
</reference>
<dbReference type="eggNOG" id="KOG2273">
    <property type="taxonomic scope" value="Eukaryota"/>
</dbReference>
<dbReference type="AlphaFoldDB" id="K3W5H6"/>
<dbReference type="HOGENOM" id="CLU_022783_1_0_1"/>
<dbReference type="PANTHER" id="PTHR10555:SF170">
    <property type="entry name" value="FI18122P1"/>
    <property type="match status" value="1"/>
</dbReference>
<organism evidence="4 5">
    <name type="scientific">Globisporangium ultimum (strain ATCC 200006 / CBS 805.95 / DAOM BR144)</name>
    <name type="common">Pythium ultimum</name>
    <dbReference type="NCBI Taxonomy" id="431595"/>
    <lineage>
        <taxon>Eukaryota</taxon>
        <taxon>Sar</taxon>
        <taxon>Stramenopiles</taxon>
        <taxon>Oomycota</taxon>
        <taxon>Peronosporomycetes</taxon>
        <taxon>Pythiales</taxon>
        <taxon>Pythiaceae</taxon>
        <taxon>Globisporangium</taxon>
    </lineage>
</organism>